<organism evidence="1 2">
    <name type="scientific">Echinicola vietnamensis (strain DSM 17526 / LMG 23754 / KMM 6221)</name>
    <dbReference type="NCBI Taxonomy" id="926556"/>
    <lineage>
        <taxon>Bacteria</taxon>
        <taxon>Pseudomonadati</taxon>
        <taxon>Bacteroidota</taxon>
        <taxon>Cytophagia</taxon>
        <taxon>Cytophagales</taxon>
        <taxon>Cyclobacteriaceae</taxon>
        <taxon>Echinicola</taxon>
    </lineage>
</organism>
<keyword evidence="2" id="KW-1185">Reference proteome</keyword>
<evidence type="ECO:0000313" key="1">
    <source>
        <dbReference type="EMBL" id="AGA80765.1"/>
    </source>
</evidence>
<name>L0G7D6_ECHVK</name>
<accession>L0G7D6</accession>
<dbReference type="KEGG" id="evi:Echvi_4593"/>
<dbReference type="AlphaFoldDB" id="L0G7D6"/>
<dbReference type="STRING" id="926556.Echvi_4593"/>
<dbReference type="OrthoDB" id="839805at2"/>
<dbReference type="Proteomes" id="UP000010796">
    <property type="component" value="Chromosome"/>
</dbReference>
<dbReference type="RefSeq" id="WP_015268287.1">
    <property type="nucleotide sequence ID" value="NC_019904.1"/>
</dbReference>
<dbReference type="EMBL" id="CP003346">
    <property type="protein sequence ID" value="AGA80765.1"/>
    <property type="molecule type" value="Genomic_DNA"/>
</dbReference>
<reference evidence="2" key="1">
    <citation type="submission" date="2012-02" db="EMBL/GenBank/DDBJ databases">
        <title>The complete genome of Echinicola vietnamensis DSM 17526.</title>
        <authorList>
            <person name="Lucas S."/>
            <person name="Copeland A."/>
            <person name="Lapidus A."/>
            <person name="Glavina del Rio T."/>
            <person name="Dalin E."/>
            <person name="Tice H."/>
            <person name="Bruce D."/>
            <person name="Goodwin L."/>
            <person name="Pitluck S."/>
            <person name="Peters L."/>
            <person name="Ovchinnikova G."/>
            <person name="Teshima H."/>
            <person name="Kyrpides N."/>
            <person name="Mavromatis K."/>
            <person name="Ivanova N."/>
            <person name="Brettin T."/>
            <person name="Detter J.C."/>
            <person name="Han C."/>
            <person name="Larimer F."/>
            <person name="Land M."/>
            <person name="Hauser L."/>
            <person name="Markowitz V."/>
            <person name="Cheng J.-F."/>
            <person name="Hugenholtz P."/>
            <person name="Woyke T."/>
            <person name="Wu D."/>
            <person name="Brambilla E."/>
            <person name="Klenk H.-P."/>
            <person name="Eisen J.A."/>
        </authorList>
    </citation>
    <scope>NUCLEOTIDE SEQUENCE [LARGE SCALE GENOMIC DNA]</scope>
    <source>
        <strain evidence="2">DSM 17526 / LMG 23754 / KMM 6221</strain>
    </source>
</reference>
<proteinExistence type="predicted"/>
<gene>
    <name evidence="1" type="ordered locus">Echvi_4593</name>
</gene>
<dbReference type="HOGENOM" id="CLU_2092955_0_0_10"/>
<evidence type="ECO:0000313" key="2">
    <source>
        <dbReference type="Proteomes" id="UP000010796"/>
    </source>
</evidence>
<sequence>MNKSSKIVFFLFCLVAFTFFLGEMEEATVAKAVKENVRLAKGKDFSLARSHVQARSTAERVSFSDHEQHPSKTFFLKSVDFSVHDQVFLSAYNPLWKASPCQGAVPHFSGRAPPVC</sequence>
<protein>
    <submittedName>
        <fullName evidence="1">Uncharacterized protein</fullName>
    </submittedName>
</protein>